<feature type="domain" description="BON" evidence="1">
    <location>
        <begin position="114"/>
        <end position="182"/>
    </location>
</feature>
<evidence type="ECO:0000313" key="2">
    <source>
        <dbReference type="EMBL" id="MBE2987091.1"/>
    </source>
</evidence>
<comment type="caution">
    <text evidence="3">The sequence shown here is derived from an EMBL/GenBank/DDBJ whole genome shotgun (WGS) entry which is preliminary data.</text>
</comment>
<dbReference type="EMBL" id="LIWG01000003">
    <property type="protein sequence ID" value="MBE3607899.1"/>
    <property type="molecule type" value="Genomic_DNA"/>
</dbReference>
<dbReference type="EMBL" id="JADBHS010000017">
    <property type="protein sequence ID" value="MBE2987091.1"/>
    <property type="molecule type" value="Genomic_DNA"/>
</dbReference>
<sequence>MFVFVFAGCVGGLTPATGVLNVYDAYSISRDERDISSITKDKFIQSKIQSKILFASGLSVVDIEIECFYGEVYLIGVVADENMRQKLINIAKNTDGVSKIYTYIKIKQDKYNCDSLKIFSDLKTNLFKDSVVEGTNVRVSVVGCDVVFSGVVSSMEQEKHAIWYAKHIDGVADVYSFLKLSR</sequence>
<dbReference type="PANTHER" id="PTHR34606">
    <property type="entry name" value="BON DOMAIN-CONTAINING PROTEIN"/>
    <property type="match status" value="1"/>
</dbReference>
<reference evidence="3 4" key="1">
    <citation type="submission" date="2015-08" db="EMBL/GenBank/DDBJ databases">
        <title>Comparative genomics of the Campylobacter concisus group.</title>
        <authorList>
            <person name="Yee E."/>
            <person name="Chapman M.H."/>
            <person name="Huynh S."/>
            <person name="Bono J.L."/>
            <person name="On S.L."/>
            <person name="St Leger J."/>
            <person name="Foster G."/>
            <person name="Parker C.T."/>
            <person name="Miller W.G."/>
        </authorList>
    </citation>
    <scope>NUCLEOTIDE SEQUENCE [LARGE SCALE GENOMIC DNA]</scope>
    <source>
        <strain evidence="3 4">RM9337</strain>
    </source>
</reference>
<dbReference type="Proteomes" id="UP001318760">
    <property type="component" value="Unassembled WGS sequence"/>
</dbReference>
<evidence type="ECO:0000259" key="1">
    <source>
        <dbReference type="PROSITE" id="PS50914"/>
    </source>
</evidence>
<dbReference type="InterPro" id="IPR051686">
    <property type="entry name" value="Lipoprotein_DolP"/>
</dbReference>
<dbReference type="PANTHER" id="PTHR34606:SF15">
    <property type="entry name" value="BON DOMAIN-CONTAINING PROTEIN"/>
    <property type="match status" value="1"/>
</dbReference>
<dbReference type="SMART" id="SM00749">
    <property type="entry name" value="BON"/>
    <property type="match status" value="2"/>
</dbReference>
<feature type="domain" description="BON" evidence="1">
    <location>
        <begin position="40"/>
        <end position="108"/>
    </location>
</feature>
<name>A0AAW3ZTS7_9BACT</name>
<dbReference type="Pfam" id="PF04972">
    <property type="entry name" value="BON"/>
    <property type="match status" value="2"/>
</dbReference>
<dbReference type="PROSITE" id="PS50914">
    <property type="entry name" value="BON"/>
    <property type="match status" value="2"/>
</dbReference>
<evidence type="ECO:0000313" key="3">
    <source>
        <dbReference type="EMBL" id="MBE3607899.1"/>
    </source>
</evidence>
<gene>
    <name evidence="2" type="ORF">CCAL12919_08185</name>
    <name evidence="3" type="ORF">CCAL9337_04025</name>
</gene>
<dbReference type="AlphaFoldDB" id="A0AAW3ZTS7"/>
<organism evidence="3 4">
    <name type="scientific">Campylobacter californiensis</name>
    <dbReference type="NCBI Taxonomy" id="1032243"/>
    <lineage>
        <taxon>Bacteria</taxon>
        <taxon>Pseudomonadati</taxon>
        <taxon>Campylobacterota</taxon>
        <taxon>Epsilonproteobacteria</taxon>
        <taxon>Campylobacterales</taxon>
        <taxon>Campylobacteraceae</taxon>
        <taxon>Campylobacter</taxon>
    </lineage>
</organism>
<keyword evidence="4" id="KW-1185">Reference proteome</keyword>
<protein>
    <submittedName>
        <fullName evidence="3">BON domain-containing protein</fullName>
    </submittedName>
</protein>
<proteinExistence type="predicted"/>
<evidence type="ECO:0000313" key="4">
    <source>
        <dbReference type="Proteomes" id="UP000650616"/>
    </source>
</evidence>
<dbReference type="Proteomes" id="UP000650616">
    <property type="component" value="Unassembled WGS sequence"/>
</dbReference>
<evidence type="ECO:0000313" key="5">
    <source>
        <dbReference type="Proteomes" id="UP001318760"/>
    </source>
</evidence>
<accession>A0AAW3ZTS7</accession>
<dbReference type="InterPro" id="IPR014004">
    <property type="entry name" value="Transpt-assoc_nodulatn_dom_bac"/>
</dbReference>
<dbReference type="InterPro" id="IPR007055">
    <property type="entry name" value="BON_dom"/>
</dbReference>
<reference evidence="2 5" key="2">
    <citation type="submission" date="2020-10" db="EMBL/GenBank/DDBJ databases">
        <title>Campylobacter californiensis sp. nov. isolated from cattle and feral swine in California.</title>
        <authorList>
            <person name="Miller W.G."/>
        </authorList>
    </citation>
    <scope>NUCLEOTIDE SEQUENCE [LARGE SCALE GENOMIC DNA]</scope>
    <source>
        <strain evidence="2 5">RM12919</strain>
    </source>
</reference>